<dbReference type="InterPro" id="IPR017441">
    <property type="entry name" value="Protein_kinase_ATP_BS"/>
</dbReference>
<dbReference type="PANTHER" id="PTHR46146:SF23">
    <property type="entry name" value="PROTEIN KINASE DOMAIN-CONTAINING PROTEIN"/>
    <property type="match status" value="1"/>
</dbReference>
<sequence length="342" mass="36271">MKEFEYGEIESGTGGFAAGMVIGKGSHGRVYSGVLRGGRRVAVKVPPPGDGGTKLNNEIEVLASVRGPHLVNLVGVSRSPAHGCKLLVMEFMPNGSLYGLLHAAAAPPPWRRRALVALQIATAVRSLHEATPPVIHRDVKSGNILFDAAWNARLADFSLAVRWAPCAAGAVGAQPAGTIGYMDPCYTGPGKLGPENDVFSFGVVLLELISCRLAMDAACGLTSIVAWALPLIRDGRLLEICDSRVPLSHNMERAVGRLLGIAARCVSSDQDGRPSMAEVVAELQGVVERALCPGRRLLRLLLSGRMRTKKIMCRNHQVDAECEKLPIAGSSADPIPVEPGRG</sequence>
<evidence type="ECO:0000313" key="8">
    <source>
        <dbReference type="EMBL" id="CAA7389053.1"/>
    </source>
</evidence>
<dbReference type="Pfam" id="PF00069">
    <property type="entry name" value="Pkinase"/>
    <property type="match status" value="1"/>
</dbReference>
<comment type="similarity">
    <text evidence="6">Belongs to the protein kinase superfamily.</text>
</comment>
<keyword evidence="3" id="KW-0418">Kinase</keyword>
<accession>A0A7I8JYZ3</accession>
<feature type="domain" description="Protein kinase" evidence="7">
    <location>
        <begin position="16"/>
        <end position="287"/>
    </location>
</feature>
<dbReference type="PANTHER" id="PTHR46146">
    <property type="entry name" value="SERINE/THREONINE-PROTEIN KINASE-LIKE PROTEIN CCR4"/>
    <property type="match status" value="1"/>
</dbReference>
<organism evidence="8 9">
    <name type="scientific">Spirodela intermedia</name>
    <name type="common">Intermediate duckweed</name>
    <dbReference type="NCBI Taxonomy" id="51605"/>
    <lineage>
        <taxon>Eukaryota</taxon>
        <taxon>Viridiplantae</taxon>
        <taxon>Streptophyta</taxon>
        <taxon>Embryophyta</taxon>
        <taxon>Tracheophyta</taxon>
        <taxon>Spermatophyta</taxon>
        <taxon>Magnoliopsida</taxon>
        <taxon>Liliopsida</taxon>
        <taxon>Araceae</taxon>
        <taxon>Lemnoideae</taxon>
        <taxon>Spirodela</taxon>
    </lineage>
</organism>
<dbReference type="PROSITE" id="PS00107">
    <property type="entry name" value="PROTEIN_KINASE_ATP"/>
    <property type="match status" value="1"/>
</dbReference>
<keyword evidence="6" id="KW-0723">Serine/threonine-protein kinase</keyword>
<dbReference type="GO" id="GO:0004674">
    <property type="term" value="F:protein serine/threonine kinase activity"/>
    <property type="evidence" value="ECO:0007669"/>
    <property type="project" value="UniProtKB-KW"/>
</dbReference>
<dbReference type="PROSITE" id="PS00108">
    <property type="entry name" value="PROTEIN_KINASE_ST"/>
    <property type="match status" value="1"/>
</dbReference>
<dbReference type="Gene3D" id="1.10.510.10">
    <property type="entry name" value="Transferase(Phosphotransferase) domain 1"/>
    <property type="match status" value="1"/>
</dbReference>
<proteinExistence type="inferred from homology"/>
<gene>
    <name evidence="8" type="ORF">SI8410_01001160</name>
</gene>
<feature type="binding site" evidence="5">
    <location>
        <position position="44"/>
    </location>
    <ligand>
        <name>ATP</name>
        <dbReference type="ChEBI" id="CHEBI:30616"/>
    </ligand>
</feature>
<dbReference type="SMART" id="SM00220">
    <property type="entry name" value="S_TKc"/>
    <property type="match status" value="1"/>
</dbReference>
<dbReference type="InterPro" id="IPR011009">
    <property type="entry name" value="Kinase-like_dom_sf"/>
</dbReference>
<evidence type="ECO:0000313" key="9">
    <source>
        <dbReference type="Proteomes" id="UP000663760"/>
    </source>
</evidence>
<dbReference type="OrthoDB" id="4062651at2759"/>
<keyword evidence="9" id="KW-1185">Reference proteome</keyword>
<dbReference type="SUPFAM" id="SSF56112">
    <property type="entry name" value="Protein kinase-like (PK-like)"/>
    <property type="match status" value="1"/>
</dbReference>
<keyword evidence="1" id="KW-0808">Transferase</keyword>
<dbReference type="PROSITE" id="PS50011">
    <property type="entry name" value="PROTEIN_KINASE_DOM"/>
    <property type="match status" value="1"/>
</dbReference>
<evidence type="ECO:0000256" key="1">
    <source>
        <dbReference type="ARBA" id="ARBA00022679"/>
    </source>
</evidence>
<evidence type="ECO:0000256" key="3">
    <source>
        <dbReference type="ARBA" id="ARBA00022777"/>
    </source>
</evidence>
<dbReference type="AlphaFoldDB" id="A0A7I8JYZ3"/>
<evidence type="ECO:0000259" key="7">
    <source>
        <dbReference type="PROSITE" id="PS50011"/>
    </source>
</evidence>
<name>A0A7I8JYZ3_SPIIN</name>
<dbReference type="InterPro" id="IPR008271">
    <property type="entry name" value="Ser/Thr_kinase_AS"/>
</dbReference>
<keyword evidence="4 5" id="KW-0067">ATP-binding</keyword>
<keyword evidence="2 5" id="KW-0547">Nucleotide-binding</keyword>
<dbReference type="Proteomes" id="UP000663760">
    <property type="component" value="Chromosome 1"/>
</dbReference>
<evidence type="ECO:0000256" key="4">
    <source>
        <dbReference type="ARBA" id="ARBA00022840"/>
    </source>
</evidence>
<evidence type="ECO:0000256" key="2">
    <source>
        <dbReference type="ARBA" id="ARBA00022741"/>
    </source>
</evidence>
<evidence type="ECO:0000256" key="6">
    <source>
        <dbReference type="RuleBase" id="RU000304"/>
    </source>
</evidence>
<protein>
    <recommendedName>
        <fullName evidence="7">Protein kinase domain-containing protein</fullName>
    </recommendedName>
</protein>
<dbReference type="GO" id="GO:0005524">
    <property type="term" value="F:ATP binding"/>
    <property type="evidence" value="ECO:0007669"/>
    <property type="project" value="UniProtKB-UniRule"/>
</dbReference>
<dbReference type="EMBL" id="LR746264">
    <property type="protein sequence ID" value="CAA7389053.1"/>
    <property type="molecule type" value="Genomic_DNA"/>
</dbReference>
<evidence type="ECO:0000256" key="5">
    <source>
        <dbReference type="PROSITE-ProRule" id="PRU10141"/>
    </source>
</evidence>
<dbReference type="Gene3D" id="3.30.200.20">
    <property type="entry name" value="Phosphorylase Kinase, domain 1"/>
    <property type="match status" value="1"/>
</dbReference>
<dbReference type="InterPro" id="IPR000719">
    <property type="entry name" value="Prot_kinase_dom"/>
</dbReference>
<reference evidence="8" key="1">
    <citation type="submission" date="2020-02" db="EMBL/GenBank/DDBJ databases">
        <authorList>
            <person name="Scholz U."/>
            <person name="Mascher M."/>
            <person name="Fiebig A."/>
        </authorList>
    </citation>
    <scope>NUCLEOTIDE SEQUENCE</scope>
</reference>